<dbReference type="InterPro" id="IPR013538">
    <property type="entry name" value="ASHA1/2-like_C"/>
</dbReference>
<dbReference type="SUPFAM" id="SSF55961">
    <property type="entry name" value="Bet v1-like"/>
    <property type="match status" value="1"/>
</dbReference>
<dbReference type="CDD" id="cd08898">
    <property type="entry name" value="SRPBCC_CalC_Aha1-like_5"/>
    <property type="match status" value="1"/>
</dbReference>
<dbReference type="RefSeq" id="WP_182218737.1">
    <property type="nucleotide sequence ID" value="NZ_JACEZS010000011.1"/>
</dbReference>
<keyword evidence="4" id="KW-1185">Reference proteome</keyword>
<dbReference type="Proteomes" id="UP000566711">
    <property type="component" value="Unassembled WGS sequence"/>
</dbReference>
<dbReference type="InterPro" id="IPR023393">
    <property type="entry name" value="START-like_dom_sf"/>
</dbReference>
<dbReference type="EMBL" id="JACEZS010000011">
    <property type="protein sequence ID" value="MBA5606548.1"/>
    <property type="molecule type" value="Genomic_DNA"/>
</dbReference>
<evidence type="ECO:0000313" key="3">
    <source>
        <dbReference type="EMBL" id="MBA5606548.1"/>
    </source>
</evidence>
<dbReference type="AlphaFoldDB" id="A0A7W2EIH6"/>
<name>A0A7W2EIH6_9BURK</name>
<organism evidence="3 4">
    <name type="scientific">Rugamonas fusca</name>
    <dbReference type="NCBI Taxonomy" id="2758568"/>
    <lineage>
        <taxon>Bacteria</taxon>
        <taxon>Pseudomonadati</taxon>
        <taxon>Pseudomonadota</taxon>
        <taxon>Betaproteobacteria</taxon>
        <taxon>Burkholderiales</taxon>
        <taxon>Oxalobacteraceae</taxon>
        <taxon>Telluria group</taxon>
        <taxon>Rugamonas</taxon>
    </lineage>
</organism>
<protein>
    <submittedName>
        <fullName evidence="3">SRPBCC family protein</fullName>
    </submittedName>
</protein>
<comment type="similarity">
    <text evidence="1">Belongs to the AHA1 family.</text>
</comment>
<accession>A0A7W2EIH6</accession>
<feature type="domain" description="Activator of Hsp90 ATPase homologue 1/2-like C-terminal" evidence="2">
    <location>
        <begin position="17"/>
        <end position="153"/>
    </location>
</feature>
<evidence type="ECO:0000313" key="4">
    <source>
        <dbReference type="Proteomes" id="UP000566711"/>
    </source>
</evidence>
<evidence type="ECO:0000256" key="1">
    <source>
        <dbReference type="ARBA" id="ARBA00006817"/>
    </source>
</evidence>
<dbReference type="Gene3D" id="3.30.530.20">
    <property type="match status" value="1"/>
</dbReference>
<comment type="caution">
    <text evidence="3">The sequence shown here is derived from an EMBL/GenBank/DDBJ whole genome shotgun (WGS) entry which is preliminary data.</text>
</comment>
<proteinExistence type="inferred from homology"/>
<gene>
    <name evidence="3" type="ORF">H3H36_14415</name>
</gene>
<sequence>MTTATETDRIERSILINASRASVWRALSDAEQFGVWFGADMAGQSFKPGQRARGRMTMEDMQHIFLDVVIDRIEPQELLSFHWHPYPMDQSIDYTQEQPTLVTFTLKDAPGKGILLTVVETGFDNIPQHRRRKAFEMHSGGWEYQLKNVERYVTQ</sequence>
<evidence type="ECO:0000259" key="2">
    <source>
        <dbReference type="Pfam" id="PF08327"/>
    </source>
</evidence>
<dbReference type="Pfam" id="PF08327">
    <property type="entry name" value="AHSA1"/>
    <property type="match status" value="1"/>
</dbReference>
<reference evidence="3 4" key="1">
    <citation type="submission" date="2020-07" db="EMBL/GenBank/DDBJ databases">
        <title>Novel species isolated from subtropical streams in China.</title>
        <authorList>
            <person name="Lu H."/>
        </authorList>
    </citation>
    <scope>NUCLEOTIDE SEQUENCE [LARGE SCALE GENOMIC DNA]</scope>
    <source>
        <strain evidence="3 4">FT3S</strain>
    </source>
</reference>